<dbReference type="HOGENOM" id="CLU_039622_0_1_0"/>
<dbReference type="Pfam" id="PF02749">
    <property type="entry name" value="QRPTase_N"/>
    <property type="match status" value="1"/>
</dbReference>
<evidence type="ECO:0000256" key="5">
    <source>
        <dbReference type="ARBA" id="ARBA00011944"/>
    </source>
</evidence>
<dbReference type="InterPro" id="IPR036068">
    <property type="entry name" value="Nicotinate_pribotase-like_C"/>
</dbReference>
<dbReference type="InterPro" id="IPR002638">
    <property type="entry name" value="Quinolinate_PRibosylTrfase_C"/>
</dbReference>
<dbReference type="NCBIfam" id="TIGR00078">
    <property type="entry name" value="nadC"/>
    <property type="match status" value="1"/>
</dbReference>
<gene>
    <name evidence="16" type="primary">nadC</name>
    <name evidence="16" type="ordered locus">Deide_13560</name>
</gene>
<evidence type="ECO:0000256" key="8">
    <source>
        <dbReference type="ARBA" id="ARBA00022679"/>
    </source>
</evidence>
<keyword evidence="8 12" id="KW-0808">Transferase</keyword>
<dbReference type="OrthoDB" id="9782546at2"/>
<dbReference type="Proteomes" id="UP000002208">
    <property type="component" value="Chromosome"/>
</dbReference>
<reference evidence="16 17" key="1">
    <citation type="journal article" date="2009" name="PLoS Genet.">
        <title>Alliance of proteomics and genomics to unravel the specificities of Sahara bacterium Deinococcus deserti.</title>
        <authorList>
            <person name="de Groot A."/>
            <person name="Dulermo R."/>
            <person name="Ortet P."/>
            <person name="Blanchard L."/>
            <person name="Guerin P."/>
            <person name="Fernandez B."/>
            <person name="Vacherie B."/>
            <person name="Dossat C."/>
            <person name="Jolivet E."/>
            <person name="Siguier P."/>
            <person name="Chandler M."/>
            <person name="Barakat M."/>
            <person name="Dedieu A."/>
            <person name="Barbe V."/>
            <person name="Heulin T."/>
            <person name="Sommer S."/>
            <person name="Achouak W."/>
            <person name="Armengaud J."/>
        </authorList>
    </citation>
    <scope>NUCLEOTIDE SEQUENCE [LARGE SCALE GENOMIC DNA]</scope>
    <source>
        <strain evidence="17">DSM 17065 / CIP 109153 / LMG 22923 / VCD115</strain>
    </source>
</reference>
<comment type="subunit">
    <text evidence="4">Hexamer formed by 3 homodimers.</text>
</comment>
<comment type="similarity">
    <text evidence="3 12">Belongs to the NadC/ModD family.</text>
</comment>
<dbReference type="GO" id="GO:0005737">
    <property type="term" value="C:cytoplasm"/>
    <property type="evidence" value="ECO:0007669"/>
    <property type="project" value="TreeGrafter"/>
</dbReference>
<dbReference type="InterPro" id="IPR022412">
    <property type="entry name" value="Quinolinate_PRibosylTrfase_N"/>
</dbReference>
<name>C1CVS9_DEIDV</name>
<dbReference type="GO" id="GO:0009435">
    <property type="term" value="P:NAD+ biosynthetic process"/>
    <property type="evidence" value="ECO:0007669"/>
    <property type="project" value="UniProtKB-UniPathway"/>
</dbReference>
<feature type="binding site" evidence="13">
    <location>
        <position position="190"/>
    </location>
    <ligand>
        <name>substrate</name>
    </ligand>
</feature>
<dbReference type="PaxDb" id="546414-Deide_13560"/>
<feature type="binding site" evidence="13">
    <location>
        <position position="161"/>
    </location>
    <ligand>
        <name>substrate</name>
    </ligand>
</feature>
<dbReference type="AlphaFoldDB" id="C1CVS9"/>
<dbReference type="RefSeq" id="WP_012693419.1">
    <property type="nucleotide sequence ID" value="NC_012526.1"/>
</dbReference>
<feature type="binding site" evidence="13">
    <location>
        <position position="211"/>
    </location>
    <ligand>
        <name>substrate</name>
    </ligand>
</feature>
<evidence type="ECO:0000256" key="1">
    <source>
        <dbReference type="ARBA" id="ARBA00003237"/>
    </source>
</evidence>
<evidence type="ECO:0000256" key="9">
    <source>
        <dbReference type="ARBA" id="ARBA00033102"/>
    </source>
</evidence>
<keyword evidence="6" id="KW-0662">Pyridine nucleotide biosynthesis</keyword>
<dbReference type="Gene3D" id="3.20.20.70">
    <property type="entry name" value="Aldolase class I"/>
    <property type="match status" value="1"/>
</dbReference>
<feature type="binding site" evidence="13">
    <location>
        <position position="151"/>
    </location>
    <ligand>
        <name>substrate</name>
    </ligand>
</feature>
<dbReference type="PIRSF" id="PIRSF006250">
    <property type="entry name" value="NadC_ModD"/>
    <property type="match status" value="1"/>
</dbReference>
<evidence type="ECO:0000313" key="16">
    <source>
        <dbReference type="EMBL" id="ACO46296.1"/>
    </source>
</evidence>
<keyword evidence="17" id="KW-1185">Reference proteome</keyword>
<evidence type="ECO:0000256" key="13">
    <source>
        <dbReference type="PIRSR" id="PIRSR006250-1"/>
    </source>
</evidence>
<evidence type="ECO:0000313" key="17">
    <source>
        <dbReference type="Proteomes" id="UP000002208"/>
    </source>
</evidence>
<keyword evidence="7 12" id="KW-0328">Glycosyltransferase</keyword>
<evidence type="ECO:0000259" key="15">
    <source>
        <dbReference type="Pfam" id="PF02749"/>
    </source>
</evidence>
<feature type="binding site" evidence="13">
    <location>
        <begin position="127"/>
        <end position="129"/>
    </location>
    <ligand>
        <name>substrate</name>
    </ligand>
</feature>
<evidence type="ECO:0000256" key="12">
    <source>
        <dbReference type="PIRNR" id="PIRNR006250"/>
    </source>
</evidence>
<dbReference type="EC" id="2.4.2.19" evidence="5"/>
<organism evidence="16 17">
    <name type="scientific">Deinococcus deserti (strain DSM 17065 / CIP 109153 / LMG 22923 / VCD115)</name>
    <dbReference type="NCBI Taxonomy" id="546414"/>
    <lineage>
        <taxon>Bacteria</taxon>
        <taxon>Thermotogati</taxon>
        <taxon>Deinococcota</taxon>
        <taxon>Deinococci</taxon>
        <taxon>Deinococcales</taxon>
        <taxon>Deinococcaceae</taxon>
        <taxon>Deinococcus</taxon>
    </lineage>
</organism>
<dbReference type="PANTHER" id="PTHR32179">
    <property type="entry name" value="NICOTINATE-NUCLEOTIDE PYROPHOSPHORYLASE [CARBOXYLATING]"/>
    <property type="match status" value="1"/>
</dbReference>
<comment type="pathway">
    <text evidence="2">Cofactor biosynthesis; NAD(+) biosynthesis; nicotinate D-ribonucleotide from quinolinate: step 1/1.</text>
</comment>
<comment type="catalytic activity">
    <reaction evidence="10">
        <text>nicotinate beta-D-ribonucleotide + CO2 + diphosphate = quinolinate + 5-phospho-alpha-D-ribose 1-diphosphate + 2 H(+)</text>
        <dbReference type="Rhea" id="RHEA:12733"/>
        <dbReference type="ChEBI" id="CHEBI:15378"/>
        <dbReference type="ChEBI" id="CHEBI:16526"/>
        <dbReference type="ChEBI" id="CHEBI:29959"/>
        <dbReference type="ChEBI" id="CHEBI:33019"/>
        <dbReference type="ChEBI" id="CHEBI:57502"/>
        <dbReference type="ChEBI" id="CHEBI:58017"/>
        <dbReference type="EC" id="2.4.2.19"/>
    </reaction>
</comment>
<dbReference type="PANTHER" id="PTHR32179:SF3">
    <property type="entry name" value="NICOTINATE-NUCLEOTIDE PYROPHOSPHORYLASE [CARBOXYLATING]"/>
    <property type="match status" value="1"/>
</dbReference>
<evidence type="ECO:0000256" key="3">
    <source>
        <dbReference type="ARBA" id="ARBA00009400"/>
    </source>
</evidence>
<feature type="binding site" evidence="13">
    <location>
        <begin position="237"/>
        <end position="239"/>
    </location>
    <ligand>
        <name>substrate</name>
    </ligand>
</feature>
<dbReference type="InterPro" id="IPR027277">
    <property type="entry name" value="NadC/ModD"/>
</dbReference>
<dbReference type="KEGG" id="ddr:Deide_13560"/>
<dbReference type="InterPro" id="IPR013785">
    <property type="entry name" value="Aldolase_TIM"/>
</dbReference>
<dbReference type="SUPFAM" id="SSF51690">
    <property type="entry name" value="Nicotinate/Quinolinate PRTase C-terminal domain-like"/>
    <property type="match status" value="1"/>
</dbReference>
<proteinExistence type="inferred from homology"/>
<feature type="binding site" evidence="13">
    <location>
        <begin position="258"/>
        <end position="260"/>
    </location>
    <ligand>
        <name>substrate</name>
    </ligand>
</feature>
<evidence type="ECO:0000256" key="4">
    <source>
        <dbReference type="ARBA" id="ARBA00011218"/>
    </source>
</evidence>
<feature type="binding site" evidence="13">
    <location>
        <position position="94"/>
    </location>
    <ligand>
        <name>substrate</name>
    </ligand>
</feature>
<comment type="function">
    <text evidence="1">Involved in the catabolism of quinolinic acid (QA).</text>
</comment>
<feature type="domain" description="Quinolinate phosphoribosyl transferase N-terminal" evidence="15">
    <location>
        <begin position="20"/>
        <end position="104"/>
    </location>
</feature>
<dbReference type="GO" id="GO:0034213">
    <property type="term" value="P:quinolinate catabolic process"/>
    <property type="evidence" value="ECO:0007669"/>
    <property type="project" value="TreeGrafter"/>
</dbReference>
<dbReference type="UniPathway" id="UPA00253">
    <property type="reaction ID" value="UER00331"/>
</dbReference>
<protein>
    <recommendedName>
        <fullName evidence="11">Probable nicotinate-nucleotide pyrophosphorylase [carboxylating]</fullName>
        <ecNumber evidence="5">2.4.2.19</ecNumber>
    </recommendedName>
    <alternativeName>
        <fullName evidence="9">Quinolinate phosphoribosyltransferase [decarboxylating]</fullName>
    </alternativeName>
</protein>
<evidence type="ECO:0000256" key="11">
    <source>
        <dbReference type="ARBA" id="ARBA00069173"/>
    </source>
</evidence>
<dbReference type="STRING" id="546414.Deide_13560"/>
<dbReference type="InterPro" id="IPR004393">
    <property type="entry name" value="NadC"/>
</dbReference>
<evidence type="ECO:0000256" key="6">
    <source>
        <dbReference type="ARBA" id="ARBA00022642"/>
    </source>
</evidence>
<dbReference type="eggNOG" id="COG0157">
    <property type="taxonomic scope" value="Bacteria"/>
</dbReference>
<dbReference type="GO" id="GO:0004514">
    <property type="term" value="F:nicotinate-nucleotide diphosphorylase (carboxylating) activity"/>
    <property type="evidence" value="ECO:0007669"/>
    <property type="project" value="UniProtKB-EC"/>
</dbReference>
<dbReference type="Gene3D" id="3.90.1170.20">
    <property type="entry name" value="Quinolinate phosphoribosyl transferase, N-terminal domain"/>
    <property type="match status" value="1"/>
</dbReference>
<evidence type="ECO:0000256" key="10">
    <source>
        <dbReference type="ARBA" id="ARBA00047445"/>
    </source>
</evidence>
<evidence type="ECO:0000259" key="14">
    <source>
        <dbReference type="Pfam" id="PF01729"/>
    </source>
</evidence>
<dbReference type="SUPFAM" id="SSF54675">
    <property type="entry name" value="Nicotinate/Quinolinate PRTase N-terminal domain-like"/>
    <property type="match status" value="1"/>
</dbReference>
<evidence type="ECO:0000256" key="7">
    <source>
        <dbReference type="ARBA" id="ARBA00022676"/>
    </source>
</evidence>
<sequence length="283" mass="30238">MLSLDDRLRAALAEDIGRGDATTLATIPASQTARAEVLMKESGVLSGLDVAARVFTLMDPRLTVRWSAVDGEQRERGPIGVIEGPARSLLSAERLALNLLQRLSGVATQTRRHVDALGSGHTQLLDTRKTTPLWRDLEKQAVRHGGGLNHRAGLDDGILIKDNHVAAAGGVTEAICRARTHAYLLKVECEVSDLAGLREALRAGADRVLLDNMNDDLLAEAVAVRNELAPHVTLEASGNMTLERLPKVATSGVDYVSVGALTHSAPALDISLNFLSSRTETQA</sequence>
<dbReference type="InterPro" id="IPR037128">
    <property type="entry name" value="Quinolinate_PRibosylTase_N_sf"/>
</dbReference>
<dbReference type="EMBL" id="CP001114">
    <property type="protein sequence ID" value="ACO46296.1"/>
    <property type="molecule type" value="Genomic_DNA"/>
</dbReference>
<dbReference type="FunFam" id="3.90.1170.20:FF:000001">
    <property type="entry name" value="Nicotinate-nucleotide diphosphorylase (Carboxylating)"/>
    <property type="match status" value="1"/>
</dbReference>
<dbReference type="CDD" id="cd01572">
    <property type="entry name" value="QPRTase"/>
    <property type="match status" value="1"/>
</dbReference>
<evidence type="ECO:0000256" key="2">
    <source>
        <dbReference type="ARBA" id="ARBA00004893"/>
    </source>
</evidence>
<feature type="domain" description="Quinolinate phosphoribosyl transferase C-terminal" evidence="14">
    <location>
        <begin position="106"/>
        <end position="272"/>
    </location>
</feature>
<accession>C1CVS9</accession>
<dbReference type="FunFam" id="3.20.20.70:FF:000030">
    <property type="entry name" value="Nicotinate-nucleotide pyrophosphorylase, carboxylating"/>
    <property type="match status" value="1"/>
</dbReference>
<dbReference type="Pfam" id="PF01729">
    <property type="entry name" value="QRPTase_C"/>
    <property type="match status" value="1"/>
</dbReference>